<dbReference type="SMART" id="SM00634">
    <property type="entry name" value="BID_1"/>
    <property type="match status" value="6"/>
</dbReference>
<feature type="chain" id="PRO_5016268003" evidence="2">
    <location>
        <begin position="22"/>
        <end position="1432"/>
    </location>
</feature>
<dbReference type="InterPro" id="IPR003344">
    <property type="entry name" value="Big_1_dom"/>
</dbReference>
<dbReference type="Proteomes" id="UP000250123">
    <property type="component" value="Chromosome SHEWBE"/>
</dbReference>
<name>A0A330M4Z8_9GAMM</name>
<dbReference type="Gene3D" id="2.60.40.10">
    <property type="entry name" value="Immunoglobulins"/>
    <property type="match status" value="6"/>
</dbReference>
<dbReference type="PROSITE" id="PS51127">
    <property type="entry name" value="BIG1"/>
    <property type="match status" value="1"/>
</dbReference>
<gene>
    <name evidence="4" type="ORF">SHEWBE_3219</name>
</gene>
<dbReference type="InterPro" id="IPR008964">
    <property type="entry name" value="Invasin/intimin_cell_adhesion"/>
</dbReference>
<protein>
    <submittedName>
        <fullName evidence="4">Invasin domain protein</fullName>
    </submittedName>
</protein>
<keyword evidence="2" id="KW-0732">Signal</keyword>
<dbReference type="InterPro" id="IPR013783">
    <property type="entry name" value="Ig-like_fold"/>
</dbReference>
<organism evidence="4 5">
    <name type="scientific">Shewanella benthica</name>
    <dbReference type="NCBI Taxonomy" id="43661"/>
    <lineage>
        <taxon>Bacteria</taxon>
        <taxon>Pseudomonadati</taxon>
        <taxon>Pseudomonadota</taxon>
        <taxon>Gammaproteobacteria</taxon>
        <taxon>Alteromonadales</taxon>
        <taxon>Shewanellaceae</taxon>
        <taxon>Shewanella</taxon>
    </lineage>
</organism>
<dbReference type="SUPFAM" id="SSF49373">
    <property type="entry name" value="Invasin/intimin cell-adhesion fragments"/>
    <property type="match status" value="6"/>
</dbReference>
<reference evidence="5" key="1">
    <citation type="submission" date="2018-06" db="EMBL/GenBank/DDBJ databases">
        <authorList>
            <person name="Cea G.-C."/>
            <person name="William W."/>
        </authorList>
    </citation>
    <scope>NUCLEOTIDE SEQUENCE [LARGE SCALE GENOMIC DNA]</scope>
    <source>
        <strain evidence="5">DB21MT-2</strain>
    </source>
</reference>
<dbReference type="PROSITE" id="PS51257">
    <property type="entry name" value="PROKAR_LIPOPROTEIN"/>
    <property type="match status" value="1"/>
</dbReference>
<sequence length="1432" mass="147391">MKSVYKYFIVFLWSFFMVACSGGGNISDPQKPEPNPDEETISIVMETSSNTITASSPAILKATVESSITGSVANRVVTFSLTDESFGFFSPESGTVKTDSNGVAEIALNTSTKPGAVTVIASIDSGESTSTGVTMAGDGAVIGGNIIQILLKDAADNAINNISFDSPGYVHVKYLDPSGNPIPNRLVAFSLNDTELASFVPNSGTALTNNEGLAKIKIIAANKEGAGSVEVKIDEQDPIIIDFHSKGDASVSGTSSISALLVDVNGNSTSNVSDSIPAYIEVVLADSSGVGLPNEVINFAFSDSSLGSFEPLSGTALTDVNGMARIKVRSANVETAATVNISSGIGLSTSISFYLLGDGVAVGTNRVSIKLLDAAGGDITQVSNAVPAKVEATYLDINGNALVGKVATFTSTLGNLAPSSGNALTNASGVAIVQLNAGDVAGAGSVKVSIGSSTASISFETLGDEVIIRPIDAYTITLIIEDTAGNEHRNITLTAPGTVKSILLKNGTPVSNEVVSFSLIGEGAINPTSGNALTDANGIAKVTLLTGTVEGAGTAEVSFALGTDNISETFNYSVAGDAPGGDGENNSLAITLLDLSGNQTSDISQASPGKVQVFLSDRDGNPIAQRLVSFTSSLGEFLPSIGTSLTDSAGKAELLITAGTVGGAATVNANYGSTVASLSFVTAGDDIDPVAADPSISFEIYDCNGVAGFDKALKNFELCPVTDNITNQRPGILGVTVKLEGSNQPLKQVLVSAGTTLGAISPNSATAITNADGKAVLDLYSNGDVGAGEVSLRVKQVTSTKAFEIGRVDISLDISTYIGYGTLPAGGSTVIEVTVKDSNGLIETSQPFTLEFTSQCMAAGSSVIDSPVVTNAGKGFATYRSINCQGTDTVTVSAITGASTVNATADITVSPVQVGAIEFVSAAPTELAIKVSGGLSGTGSRSETSLVSFKLLNEVGQAAGSERVCFELSTDVGGMTLTPAPLADDYVNCPNFPKSGDSEYPSDISEPNKYAVAYSDANGDVAVTVRSGTVSTPVKVFAVWQDSADISNPIVANVSDSLTVTTGLADFNSFSLSSTVLNVEGWEHDGESALITIRSADHFNNPVPAGTVINFRTEGGNVAGSCQTVDKTGTCTLDWTSQNPRPFEDTIVTCPAVFDGSTTPPCIGSTLANYTDGTGFVIAGPRPGRTTITAYAIGEESFVDLNGNGQYDFGEGWTDLTEAFTDHNEDGEYRGVSIPAGAVEEEFIDYNSNGSFDDEDGFYTGLLCATSSSANCTQTGIDNSQAQLNVFRNLTLVMSGSTPYGRLVDIDDAGNITPVTEIDLTVNLVDDDSDPTTPEVDQGLSSKTIYLFLSDLNNNTLSNGTTITARTDNGDLSSSTQSYTIGNNSSNKPLIFAFSVSRESTPNKKSSGLLSITVTTKYGDPVTFSVNVRDDG</sequence>
<proteinExistence type="inferred from homology"/>
<evidence type="ECO:0000259" key="3">
    <source>
        <dbReference type="PROSITE" id="PS51127"/>
    </source>
</evidence>
<accession>A0A330M4Z8</accession>
<evidence type="ECO:0000313" key="4">
    <source>
        <dbReference type="EMBL" id="SQH77182.1"/>
    </source>
</evidence>
<evidence type="ECO:0000256" key="2">
    <source>
        <dbReference type="SAM" id="SignalP"/>
    </source>
</evidence>
<dbReference type="RefSeq" id="WP_231926310.1">
    <property type="nucleotide sequence ID" value="NZ_LS483452.1"/>
</dbReference>
<evidence type="ECO:0000256" key="1">
    <source>
        <dbReference type="ARBA" id="ARBA00010116"/>
    </source>
</evidence>
<comment type="similarity">
    <text evidence="1">Belongs to the intimin/invasin family.</text>
</comment>
<feature type="domain" description="Big-1" evidence="3">
    <location>
        <begin position="42"/>
        <end position="136"/>
    </location>
</feature>
<feature type="signal peptide" evidence="2">
    <location>
        <begin position="1"/>
        <end position="21"/>
    </location>
</feature>
<evidence type="ECO:0000313" key="5">
    <source>
        <dbReference type="Proteomes" id="UP000250123"/>
    </source>
</evidence>
<dbReference type="KEGG" id="sbk:SHEWBE_3219"/>
<dbReference type="EMBL" id="LS483452">
    <property type="protein sequence ID" value="SQH77182.1"/>
    <property type="molecule type" value="Genomic_DNA"/>
</dbReference>